<accession>A0ACC2KKF7</accession>
<dbReference type="EMBL" id="CM056818">
    <property type="protein sequence ID" value="KAJ8621649.1"/>
    <property type="molecule type" value="Genomic_DNA"/>
</dbReference>
<protein>
    <submittedName>
        <fullName evidence="1">Uncharacterized protein</fullName>
    </submittedName>
</protein>
<comment type="caution">
    <text evidence="1">The sequence shown here is derived from an EMBL/GenBank/DDBJ whole genome shotgun (WGS) entry which is preliminary data.</text>
</comment>
<sequence length="95" mass="10794">MKTRGFDRDIQIRASLRLETAKTTDFEAFLVEIRAISGESLEILSSQSTEDLPLSELGIRSCFLFRVLPKTDGFPENVKEEAAVTVQIPNHYRCF</sequence>
<evidence type="ECO:0000313" key="1">
    <source>
        <dbReference type="EMBL" id="KAJ8621649.1"/>
    </source>
</evidence>
<keyword evidence="2" id="KW-1185">Reference proteome</keyword>
<proteinExistence type="predicted"/>
<evidence type="ECO:0000313" key="2">
    <source>
        <dbReference type="Proteomes" id="UP001234297"/>
    </source>
</evidence>
<reference evidence="1 2" key="1">
    <citation type="journal article" date="2022" name="Hortic Res">
        <title>A haplotype resolved chromosomal level avocado genome allows analysis of novel avocado genes.</title>
        <authorList>
            <person name="Nath O."/>
            <person name="Fletcher S.J."/>
            <person name="Hayward A."/>
            <person name="Shaw L.M."/>
            <person name="Masouleh A.K."/>
            <person name="Furtado A."/>
            <person name="Henry R.J."/>
            <person name="Mitter N."/>
        </authorList>
    </citation>
    <scope>NUCLEOTIDE SEQUENCE [LARGE SCALE GENOMIC DNA]</scope>
    <source>
        <strain evidence="2">cv. Hass</strain>
    </source>
</reference>
<organism evidence="1 2">
    <name type="scientific">Persea americana</name>
    <name type="common">Avocado</name>
    <dbReference type="NCBI Taxonomy" id="3435"/>
    <lineage>
        <taxon>Eukaryota</taxon>
        <taxon>Viridiplantae</taxon>
        <taxon>Streptophyta</taxon>
        <taxon>Embryophyta</taxon>
        <taxon>Tracheophyta</taxon>
        <taxon>Spermatophyta</taxon>
        <taxon>Magnoliopsida</taxon>
        <taxon>Magnoliidae</taxon>
        <taxon>Laurales</taxon>
        <taxon>Lauraceae</taxon>
        <taxon>Persea</taxon>
    </lineage>
</organism>
<name>A0ACC2KKF7_PERAE</name>
<dbReference type="Proteomes" id="UP001234297">
    <property type="component" value="Chromosome 10"/>
</dbReference>
<gene>
    <name evidence="1" type="ORF">MRB53_030178</name>
</gene>